<sequence length="95" mass="10175">MCQHCTEEPALQKGASTAERSQHCIEVSALHRGASTAERDQHCREGSALQRGVSTAGREELFPGKDARTACRAGPVLQRRAISGDANNEGSLPNF</sequence>
<accession>A0AAV7N7U3</accession>
<feature type="region of interest" description="Disordered" evidence="1">
    <location>
        <begin position="1"/>
        <end position="21"/>
    </location>
</feature>
<feature type="region of interest" description="Disordered" evidence="1">
    <location>
        <begin position="33"/>
        <end position="58"/>
    </location>
</feature>
<dbReference type="AlphaFoldDB" id="A0AAV7N7U3"/>
<gene>
    <name evidence="2" type="ORF">NDU88_008658</name>
</gene>
<evidence type="ECO:0000313" key="2">
    <source>
        <dbReference type="EMBL" id="KAJ1111322.1"/>
    </source>
</evidence>
<proteinExistence type="predicted"/>
<keyword evidence="3" id="KW-1185">Reference proteome</keyword>
<comment type="caution">
    <text evidence="2">The sequence shown here is derived from an EMBL/GenBank/DDBJ whole genome shotgun (WGS) entry which is preliminary data.</text>
</comment>
<protein>
    <submittedName>
        <fullName evidence="2">Uncharacterized protein</fullName>
    </submittedName>
</protein>
<evidence type="ECO:0000256" key="1">
    <source>
        <dbReference type="SAM" id="MobiDB-lite"/>
    </source>
</evidence>
<evidence type="ECO:0000313" key="3">
    <source>
        <dbReference type="Proteomes" id="UP001066276"/>
    </source>
</evidence>
<name>A0AAV7N7U3_PLEWA</name>
<dbReference type="EMBL" id="JANPWB010000013">
    <property type="protein sequence ID" value="KAJ1111322.1"/>
    <property type="molecule type" value="Genomic_DNA"/>
</dbReference>
<reference evidence="2" key="1">
    <citation type="journal article" date="2022" name="bioRxiv">
        <title>Sequencing and chromosome-scale assembly of the giantPleurodeles waltlgenome.</title>
        <authorList>
            <person name="Brown T."/>
            <person name="Elewa A."/>
            <person name="Iarovenko S."/>
            <person name="Subramanian E."/>
            <person name="Araus A.J."/>
            <person name="Petzold A."/>
            <person name="Susuki M."/>
            <person name="Suzuki K.-i.T."/>
            <person name="Hayashi T."/>
            <person name="Toyoda A."/>
            <person name="Oliveira C."/>
            <person name="Osipova E."/>
            <person name="Leigh N.D."/>
            <person name="Simon A."/>
            <person name="Yun M.H."/>
        </authorList>
    </citation>
    <scope>NUCLEOTIDE SEQUENCE</scope>
    <source>
        <strain evidence="2">20211129_DDA</strain>
        <tissue evidence="2">Liver</tissue>
    </source>
</reference>
<dbReference type="Proteomes" id="UP001066276">
    <property type="component" value="Chromosome 9"/>
</dbReference>
<organism evidence="2 3">
    <name type="scientific">Pleurodeles waltl</name>
    <name type="common">Iberian ribbed newt</name>
    <dbReference type="NCBI Taxonomy" id="8319"/>
    <lineage>
        <taxon>Eukaryota</taxon>
        <taxon>Metazoa</taxon>
        <taxon>Chordata</taxon>
        <taxon>Craniata</taxon>
        <taxon>Vertebrata</taxon>
        <taxon>Euteleostomi</taxon>
        <taxon>Amphibia</taxon>
        <taxon>Batrachia</taxon>
        <taxon>Caudata</taxon>
        <taxon>Salamandroidea</taxon>
        <taxon>Salamandridae</taxon>
        <taxon>Pleurodelinae</taxon>
        <taxon>Pleurodeles</taxon>
    </lineage>
</organism>